<comment type="caution">
    <text evidence="6">The sequence shown here is derived from an EMBL/GenBank/DDBJ whole genome shotgun (WGS) entry which is preliminary data.</text>
</comment>
<comment type="similarity">
    <text evidence="1">Belongs to the FAD-dependent oxidoreductase family.</text>
</comment>
<protein>
    <recommendedName>
        <fullName evidence="5">FAD/NAD(P)-binding domain-containing protein</fullName>
    </recommendedName>
</protein>
<dbReference type="PRINTS" id="PR00411">
    <property type="entry name" value="PNDRDTASEI"/>
</dbReference>
<dbReference type="EMBL" id="PYSW02000008">
    <property type="protein sequence ID" value="KAG2389256.1"/>
    <property type="molecule type" value="Genomic_DNA"/>
</dbReference>
<dbReference type="GeneID" id="68107109"/>
<dbReference type="AlphaFoldDB" id="A0AA88H077"/>
<keyword evidence="3" id="KW-0274">FAD</keyword>
<accession>A0AA88H077</accession>
<dbReference type="PRINTS" id="PR00368">
    <property type="entry name" value="FADPNR"/>
</dbReference>
<evidence type="ECO:0000259" key="5">
    <source>
        <dbReference type="Pfam" id="PF07992"/>
    </source>
</evidence>
<dbReference type="GO" id="GO:0050660">
    <property type="term" value="F:flavin adenine dinucleotide binding"/>
    <property type="evidence" value="ECO:0007669"/>
    <property type="project" value="TreeGrafter"/>
</dbReference>
<dbReference type="GO" id="GO:0005737">
    <property type="term" value="C:cytoplasm"/>
    <property type="evidence" value="ECO:0007669"/>
    <property type="project" value="TreeGrafter"/>
</dbReference>
<dbReference type="Gene3D" id="3.50.50.100">
    <property type="match status" value="1"/>
</dbReference>
<dbReference type="PANTHER" id="PTHR43735">
    <property type="entry name" value="APOPTOSIS-INDUCING FACTOR 1"/>
    <property type="match status" value="1"/>
</dbReference>
<feature type="domain" description="FAD/NAD(P)-binding" evidence="5">
    <location>
        <begin position="119"/>
        <end position="447"/>
    </location>
</feature>
<keyword evidence="4" id="KW-0560">Oxidoreductase</keyword>
<evidence type="ECO:0000256" key="4">
    <source>
        <dbReference type="ARBA" id="ARBA00023002"/>
    </source>
</evidence>
<evidence type="ECO:0000313" key="7">
    <source>
        <dbReference type="Proteomes" id="UP000816034"/>
    </source>
</evidence>
<dbReference type="GO" id="GO:0004174">
    <property type="term" value="F:electron-transferring-flavoprotein dehydrogenase activity"/>
    <property type="evidence" value="ECO:0007669"/>
    <property type="project" value="TreeGrafter"/>
</dbReference>
<sequence length="522" mass="58903">MSYQRLTEFASSSESSALNDSIKLELLSFVKRLQQHPLGSEMNYRDEKKLFGKAHRSVFSADSLLKIIEKECQVDQKGAEKIANSMIEHEMIICTSDGKKKHMIRDGKLFKFTQKYLPRMVILGGGHAGITVAQNLYEYFNIILIDKNDVSSLKPSHPIVLEKEEHAEKISVQLSEVMKNRGTFIRGLVRHVTPNGVFIETSNTTFEFDSLDSTQVDDKISQNCKFLKFEYLVIATGSSSWKNKLDFTQDNHPDNKIHYVDPYSLESVKSSVPLLKSDSTKKIVLIGGGFIGVEFTGSLAFSYPKREFILIQRGDMLMKPSEAAHKVVSDDFKKFKNLKVMFNSQVTSQKDGNTLVVKTSDTKNQQQDGSEEVEIDCAVCYLCSGGKPNTDMLKGSVFESVLDDRGYIKVNKHFQLLDPSDNTKYLRNIFALSDVNNLEVDKLMQNARLQSATFTDVAKLLVQHSKESLPSYDVDVRVKAASVGPKHGFVIKEEKVLFSSFMVNKLKGVLETTVMKQYRKTD</sequence>
<dbReference type="InterPro" id="IPR023753">
    <property type="entry name" value="FAD/NAD-binding_dom"/>
</dbReference>
<proteinExistence type="inferred from homology"/>
<evidence type="ECO:0000256" key="3">
    <source>
        <dbReference type="ARBA" id="ARBA00022827"/>
    </source>
</evidence>
<organism evidence="6 7">
    <name type="scientific">Naegleria lovaniensis</name>
    <name type="common">Amoeba</name>
    <dbReference type="NCBI Taxonomy" id="51637"/>
    <lineage>
        <taxon>Eukaryota</taxon>
        <taxon>Discoba</taxon>
        <taxon>Heterolobosea</taxon>
        <taxon>Tetramitia</taxon>
        <taxon>Eutetramitia</taxon>
        <taxon>Vahlkampfiidae</taxon>
        <taxon>Naegleria</taxon>
    </lineage>
</organism>
<dbReference type="SUPFAM" id="SSF51905">
    <property type="entry name" value="FAD/NAD(P)-binding domain"/>
    <property type="match status" value="1"/>
</dbReference>
<dbReference type="Proteomes" id="UP000816034">
    <property type="component" value="Unassembled WGS sequence"/>
</dbReference>
<evidence type="ECO:0000313" key="6">
    <source>
        <dbReference type="EMBL" id="KAG2389256.1"/>
    </source>
</evidence>
<dbReference type="Gene3D" id="1.10.10.10">
    <property type="entry name" value="Winged helix-like DNA-binding domain superfamily/Winged helix DNA-binding domain"/>
    <property type="match status" value="1"/>
</dbReference>
<reference evidence="6 7" key="1">
    <citation type="journal article" date="2018" name="BMC Genomics">
        <title>The genome of Naegleria lovaniensis, the basis for a comparative approach to unravel pathogenicity factors of the human pathogenic amoeba N. fowleri.</title>
        <authorList>
            <person name="Liechti N."/>
            <person name="Schurch N."/>
            <person name="Bruggmann R."/>
            <person name="Wittwer M."/>
        </authorList>
    </citation>
    <scope>NUCLEOTIDE SEQUENCE [LARGE SCALE GENOMIC DNA]</scope>
    <source>
        <strain evidence="6 7">ATCC 30569</strain>
    </source>
</reference>
<dbReference type="Pfam" id="PF07992">
    <property type="entry name" value="Pyr_redox_2"/>
    <property type="match status" value="1"/>
</dbReference>
<evidence type="ECO:0000256" key="1">
    <source>
        <dbReference type="ARBA" id="ARBA00006442"/>
    </source>
</evidence>
<dbReference type="PANTHER" id="PTHR43735:SF3">
    <property type="entry name" value="FERROPTOSIS SUPPRESSOR PROTEIN 1"/>
    <property type="match status" value="1"/>
</dbReference>
<dbReference type="RefSeq" id="XP_044553248.1">
    <property type="nucleotide sequence ID" value="XM_044690667.1"/>
</dbReference>
<dbReference type="InterPro" id="IPR036388">
    <property type="entry name" value="WH-like_DNA-bd_sf"/>
</dbReference>
<evidence type="ECO:0000256" key="2">
    <source>
        <dbReference type="ARBA" id="ARBA00022630"/>
    </source>
</evidence>
<keyword evidence="2" id="KW-0285">Flavoprotein</keyword>
<name>A0AA88H077_NAELO</name>
<keyword evidence="7" id="KW-1185">Reference proteome</keyword>
<gene>
    <name evidence="6" type="ORF">C9374_014656</name>
</gene>
<dbReference type="InterPro" id="IPR036188">
    <property type="entry name" value="FAD/NAD-bd_sf"/>
</dbReference>